<dbReference type="PANTHER" id="PTHR36048">
    <property type="entry name" value="RIBOSOME MATURATION FACTOR"/>
    <property type="match status" value="1"/>
</dbReference>
<gene>
    <name evidence="2" type="ORF">Ddye_002867</name>
</gene>
<name>A0AAD9XRW8_9ROSI</name>
<feature type="region of interest" description="Disordered" evidence="1">
    <location>
        <begin position="175"/>
        <end position="219"/>
    </location>
</feature>
<reference evidence="2" key="1">
    <citation type="journal article" date="2023" name="Plant J.">
        <title>Genome sequences and population genomics provide insights into the demographic history, inbreeding, and mutation load of two 'living fossil' tree species of Dipteronia.</title>
        <authorList>
            <person name="Feng Y."/>
            <person name="Comes H.P."/>
            <person name="Chen J."/>
            <person name="Zhu S."/>
            <person name="Lu R."/>
            <person name="Zhang X."/>
            <person name="Li P."/>
            <person name="Qiu J."/>
            <person name="Olsen K.M."/>
            <person name="Qiu Y."/>
        </authorList>
    </citation>
    <scope>NUCLEOTIDE SEQUENCE</scope>
    <source>
        <strain evidence="2">KIB01</strain>
    </source>
</reference>
<proteinExistence type="predicted"/>
<dbReference type="AlphaFoldDB" id="A0AAD9XRW8"/>
<feature type="compositionally biased region" description="Polar residues" evidence="1">
    <location>
        <begin position="149"/>
        <end position="158"/>
    </location>
</feature>
<comment type="caution">
    <text evidence="2">The sequence shown here is derived from an EMBL/GenBank/DDBJ whole genome shotgun (WGS) entry which is preliminary data.</text>
</comment>
<accession>A0AAD9XRW8</accession>
<protein>
    <submittedName>
        <fullName evidence="2">Uncharacterized protein</fullName>
    </submittedName>
</protein>
<dbReference type="EMBL" id="JANJYI010000001">
    <property type="protein sequence ID" value="KAK2664293.1"/>
    <property type="molecule type" value="Genomic_DNA"/>
</dbReference>
<feature type="region of interest" description="Disordered" evidence="1">
    <location>
        <begin position="109"/>
        <end position="158"/>
    </location>
</feature>
<evidence type="ECO:0000313" key="2">
    <source>
        <dbReference type="EMBL" id="KAK2664293.1"/>
    </source>
</evidence>
<feature type="compositionally biased region" description="Gly residues" evidence="1">
    <location>
        <begin position="182"/>
        <end position="211"/>
    </location>
</feature>
<sequence>MAAKPLTTEAIALTEKKMDMTLDDIIKMSKNTTATKTKQQHRVPNKGQKTFGNAVQEKAFKVRQYMGSRSSVRQGVLAQRRSNFQGNHFPLTTEVARKATSAPARNRAFNGSIVPNKMNRARGGAHPVQRRSNGGFAKSQQQRRQQQQDNAVTKQRPQTLDSLFANMKEQRMKVVSRQNKNTGGGGGVQRNNTGGGGVQRSGGIQRNGGGRVRLPWVRG</sequence>
<evidence type="ECO:0000313" key="3">
    <source>
        <dbReference type="Proteomes" id="UP001280121"/>
    </source>
</evidence>
<dbReference type="Proteomes" id="UP001280121">
    <property type="component" value="Unassembled WGS sequence"/>
</dbReference>
<organism evidence="2 3">
    <name type="scientific">Dipteronia dyeriana</name>
    <dbReference type="NCBI Taxonomy" id="168575"/>
    <lineage>
        <taxon>Eukaryota</taxon>
        <taxon>Viridiplantae</taxon>
        <taxon>Streptophyta</taxon>
        <taxon>Embryophyta</taxon>
        <taxon>Tracheophyta</taxon>
        <taxon>Spermatophyta</taxon>
        <taxon>Magnoliopsida</taxon>
        <taxon>eudicotyledons</taxon>
        <taxon>Gunneridae</taxon>
        <taxon>Pentapetalae</taxon>
        <taxon>rosids</taxon>
        <taxon>malvids</taxon>
        <taxon>Sapindales</taxon>
        <taxon>Sapindaceae</taxon>
        <taxon>Hippocastanoideae</taxon>
        <taxon>Acereae</taxon>
        <taxon>Dipteronia</taxon>
    </lineage>
</organism>
<evidence type="ECO:0000256" key="1">
    <source>
        <dbReference type="SAM" id="MobiDB-lite"/>
    </source>
</evidence>
<dbReference type="PANTHER" id="PTHR36048:SF1">
    <property type="entry name" value="RIBOSOME MATURATION FACTOR"/>
    <property type="match status" value="1"/>
</dbReference>
<keyword evidence="3" id="KW-1185">Reference proteome</keyword>